<proteinExistence type="predicted"/>
<feature type="non-terminal residue" evidence="1">
    <location>
        <position position="73"/>
    </location>
</feature>
<evidence type="ECO:0000313" key="1">
    <source>
        <dbReference type="EMBL" id="ETJ26161.1"/>
    </source>
</evidence>
<sequence>MAVATPGMAVLNRFAKLVTIFLAVPITTDNALNAPLTVIMAACAAVPTKRKAIDNPASASFNTPELVYCLSFG</sequence>
<dbReference type="AlphaFoldDB" id="W1X7M1"/>
<comment type="caution">
    <text evidence="1">The sequence shown here is derived from an EMBL/GenBank/DDBJ whole genome shotgun (WGS) entry which is preliminary data.</text>
</comment>
<protein>
    <submittedName>
        <fullName evidence="1">Uncharacterized protein</fullName>
    </submittedName>
</protein>
<reference evidence="1" key="1">
    <citation type="submission" date="2013-12" db="EMBL/GenBank/DDBJ databases">
        <title>A Varibaculum cambriense genome reconstructed from a premature infant gut community with otherwise low bacterial novelty that shifts toward anaerobic metabolism during the third week of life.</title>
        <authorList>
            <person name="Brown C.T."/>
            <person name="Sharon I."/>
            <person name="Thomas B.C."/>
            <person name="Castelle C.J."/>
            <person name="Morowitz M.J."/>
            <person name="Banfield J.F."/>
        </authorList>
    </citation>
    <scope>NUCLEOTIDE SEQUENCE</scope>
</reference>
<gene>
    <name evidence="1" type="ORF">Q604_UNBC17500G0001</name>
</gene>
<accession>W1X7M1</accession>
<name>W1X7M1_9ZZZZ</name>
<dbReference type="EMBL" id="AZMM01017500">
    <property type="protein sequence ID" value="ETJ26161.1"/>
    <property type="molecule type" value="Genomic_DNA"/>
</dbReference>
<organism evidence="1">
    <name type="scientific">human gut metagenome</name>
    <dbReference type="NCBI Taxonomy" id="408170"/>
    <lineage>
        <taxon>unclassified sequences</taxon>
        <taxon>metagenomes</taxon>
        <taxon>organismal metagenomes</taxon>
    </lineage>
</organism>